<evidence type="ECO:0000313" key="1">
    <source>
        <dbReference type="EMBL" id="KAJ8937521.1"/>
    </source>
</evidence>
<comment type="caution">
    <text evidence="1">The sequence shown here is derived from an EMBL/GenBank/DDBJ whole genome shotgun (WGS) entry which is preliminary data.</text>
</comment>
<reference evidence="1" key="1">
    <citation type="journal article" date="2023" name="Insect Mol. Biol.">
        <title>Genome sequencing provides insights into the evolution of gene families encoding plant cell wall-degrading enzymes in longhorned beetles.</title>
        <authorList>
            <person name="Shin N.R."/>
            <person name="Okamura Y."/>
            <person name="Kirsch R."/>
            <person name="Pauchet Y."/>
        </authorList>
    </citation>
    <scope>NUCLEOTIDE SEQUENCE</scope>
    <source>
        <strain evidence="1">AMC_N1</strain>
    </source>
</reference>
<dbReference type="EMBL" id="JAPWTK010000647">
    <property type="protein sequence ID" value="KAJ8937521.1"/>
    <property type="molecule type" value="Genomic_DNA"/>
</dbReference>
<accession>A0AAV8XG83</accession>
<evidence type="ECO:0000313" key="2">
    <source>
        <dbReference type="Proteomes" id="UP001162162"/>
    </source>
</evidence>
<gene>
    <name evidence="1" type="ORF">NQ318_022247</name>
</gene>
<protein>
    <submittedName>
        <fullName evidence="1">Uncharacterized protein</fullName>
    </submittedName>
</protein>
<sequence>MLCISVLVRCAQLKELLLLPKVCVKTQEPQLVTEHNNFVCRTSLRRIDYLLTSCNLLKRPRLDDLDLYELWIQQARALNCTELQSGQMKIQGVKLRVPMYSDGDTCVTSLEFQSGQMTHHLTTPRVPCSLLFKWSSHDLALLSVRHSKDENASVASAKLEEGTEISLGLLKIGSLDERTAKRFGRGPPADEWRCVTQSFVWIAGIWRCYCALTIDSARDAPAPFPPRIYGAAVAPSRDISESFRDNSRLPAEPPTDIMDRSKELELIYGR</sequence>
<keyword evidence="2" id="KW-1185">Reference proteome</keyword>
<dbReference type="AlphaFoldDB" id="A0AAV8XG83"/>
<name>A0AAV8XG83_9CUCU</name>
<dbReference type="Proteomes" id="UP001162162">
    <property type="component" value="Unassembled WGS sequence"/>
</dbReference>
<organism evidence="1 2">
    <name type="scientific">Aromia moschata</name>
    <dbReference type="NCBI Taxonomy" id="1265417"/>
    <lineage>
        <taxon>Eukaryota</taxon>
        <taxon>Metazoa</taxon>
        <taxon>Ecdysozoa</taxon>
        <taxon>Arthropoda</taxon>
        <taxon>Hexapoda</taxon>
        <taxon>Insecta</taxon>
        <taxon>Pterygota</taxon>
        <taxon>Neoptera</taxon>
        <taxon>Endopterygota</taxon>
        <taxon>Coleoptera</taxon>
        <taxon>Polyphaga</taxon>
        <taxon>Cucujiformia</taxon>
        <taxon>Chrysomeloidea</taxon>
        <taxon>Cerambycidae</taxon>
        <taxon>Cerambycinae</taxon>
        <taxon>Callichromatini</taxon>
        <taxon>Aromia</taxon>
    </lineage>
</organism>
<proteinExistence type="predicted"/>